<accession>A0A437QZI0</accession>
<sequence length="102" mass="11045">MELQSAFASGLQGLQRASTGITEATVNINRETTNEQRVRNAQDTAAADEATQQRQIPVAEPTSPSLEQSLVQLVTEQNYAEANVKSIKTADEMLGSVIDIRV</sequence>
<dbReference type="EMBL" id="SACS01000007">
    <property type="protein sequence ID" value="RVU39900.1"/>
    <property type="molecule type" value="Genomic_DNA"/>
</dbReference>
<reference evidence="2 3" key="1">
    <citation type="submission" date="2019-01" db="EMBL/GenBank/DDBJ databases">
        <authorList>
            <person name="Chen W.-M."/>
        </authorList>
    </citation>
    <scope>NUCLEOTIDE SEQUENCE [LARGE SCALE GENOMIC DNA]</scope>
    <source>
        <strain evidence="2 3">KYPC3</strain>
    </source>
</reference>
<evidence type="ECO:0000313" key="2">
    <source>
        <dbReference type="EMBL" id="RVU39900.1"/>
    </source>
</evidence>
<name>A0A437QZI0_9GAMM</name>
<organism evidence="2 3">
    <name type="scientific">Rheinheimera riviphila</name>
    <dbReference type="NCBI Taxonomy" id="1834037"/>
    <lineage>
        <taxon>Bacteria</taxon>
        <taxon>Pseudomonadati</taxon>
        <taxon>Pseudomonadota</taxon>
        <taxon>Gammaproteobacteria</taxon>
        <taxon>Chromatiales</taxon>
        <taxon>Chromatiaceae</taxon>
        <taxon>Rheinheimera</taxon>
    </lineage>
</organism>
<dbReference type="RefSeq" id="WP_127698626.1">
    <property type="nucleotide sequence ID" value="NZ_SACS01000007.1"/>
</dbReference>
<feature type="compositionally biased region" description="Low complexity" evidence="1">
    <location>
        <begin position="41"/>
        <end position="55"/>
    </location>
</feature>
<protein>
    <submittedName>
        <fullName evidence="2">Excinuclease ATPase subunit</fullName>
    </submittedName>
</protein>
<gene>
    <name evidence="2" type="ORF">EOE67_08280</name>
</gene>
<comment type="caution">
    <text evidence="2">The sequence shown here is derived from an EMBL/GenBank/DDBJ whole genome shotgun (WGS) entry which is preliminary data.</text>
</comment>
<dbReference type="AlphaFoldDB" id="A0A437QZI0"/>
<evidence type="ECO:0000313" key="3">
    <source>
        <dbReference type="Proteomes" id="UP000283077"/>
    </source>
</evidence>
<keyword evidence="3" id="KW-1185">Reference proteome</keyword>
<evidence type="ECO:0000256" key="1">
    <source>
        <dbReference type="SAM" id="MobiDB-lite"/>
    </source>
</evidence>
<feature type="region of interest" description="Disordered" evidence="1">
    <location>
        <begin position="25"/>
        <end position="64"/>
    </location>
</feature>
<dbReference type="OrthoDB" id="5588953at2"/>
<proteinExistence type="predicted"/>
<dbReference type="Proteomes" id="UP000283077">
    <property type="component" value="Unassembled WGS sequence"/>
</dbReference>